<proteinExistence type="predicted"/>
<organism evidence="1 2">
    <name type="scientific">Occallatibacter riparius</name>
    <dbReference type="NCBI Taxonomy" id="1002689"/>
    <lineage>
        <taxon>Bacteria</taxon>
        <taxon>Pseudomonadati</taxon>
        <taxon>Acidobacteriota</taxon>
        <taxon>Terriglobia</taxon>
        <taxon>Terriglobales</taxon>
        <taxon>Acidobacteriaceae</taxon>
        <taxon>Occallatibacter</taxon>
    </lineage>
</organism>
<gene>
    <name evidence="1" type="ORF">MOP44_04075</name>
</gene>
<dbReference type="AlphaFoldDB" id="A0A9J7BVU1"/>
<dbReference type="KEGG" id="orp:MOP44_04075"/>
<sequence>MLINGRRIWQVAAGDGERAYHDLFIEWDVIAIGPGEYGPWPDCEAAVVEARTRNQATIIRRFADQMAIGDLVILRKGSSNVCAVGEVASDYLWLDDFGDIDGWDLQHVRRVRWIWKYKDAPTNLGANVLRFGDSVQDACSTELQGWIEGLDVPRTASSRKLTTLPETCQHAVPRERVSLEQLTEGLFDLGIGLSDANTVIDRMRELEMLSGWYKRAKDKPAENETVAYLVVPLLRALGWTPQRMAIEWKNIDLALFSRLPRTDANLAAVLEGKAMNKACLIAKEQGEGYVQAAERSHCERLIVTEGIRYAIFRKRKNCFASHPEAYINLTRRLPDYPILRGAGTIEAFALLAADWRSD</sequence>
<dbReference type="RefSeq" id="WP_260794639.1">
    <property type="nucleotide sequence ID" value="NZ_CP093313.1"/>
</dbReference>
<evidence type="ECO:0000313" key="1">
    <source>
        <dbReference type="EMBL" id="UWZ85125.1"/>
    </source>
</evidence>
<accession>A0A9J7BVU1</accession>
<evidence type="ECO:0000313" key="2">
    <source>
        <dbReference type="Proteomes" id="UP001059380"/>
    </source>
</evidence>
<protein>
    <submittedName>
        <fullName evidence="1">Uncharacterized protein</fullName>
    </submittedName>
</protein>
<dbReference type="EMBL" id="CP093313">
    <property type="protein sequence ID" value="UWZ85125.1"/>
    <property type="molecule type" value="Genomic_DNA"/>
</dbReference>
<dbReference type="Proteomes" id="UP001059380">
    <property type="component" value="Chromosome"/>
</dbReference>
<reference evidence="1" key="1">
    <citation type="submission" date="2021-04" db="EMBL/GenBank/DDBJ databases">
        <title>Phylogenetic analysis of Acidobacteriaceae.</title>
        <authorList>
            <person name="Qiu L."/>
            <person name="Zhang Q."/>
        </authorList>
    </citation>
    <scope>NUCLEOTIDE SEQUENCE</scope>
    <source>
        <strain evidence="1">DSM 25168</strain>
    </source>
</reference>
<keyword evidence="2" id="KW-1185">Reference proteome</keyword>
<name>A0A9J7BVU1_9BACT</name>